<dbReference type="AlphaFoldDB" id="S9R4Q4"/>
<accession>S9R4Q4</accession>
<keyword evidence="2" id="KW-1185">Reference proteome</keyword>
<dbReference type="eggNOG" id="COG2062">
    <property type="taxonomic scope" value="Bacteria"/>
</dbReference>
<dbReference type="SMART" id="SM00855">
    <property type="entry name" value="PGAM"/>
    <property type="match status" value="1"/>
</dbReference>
<evidence type="ECO:0000313" key="1">
    <source>
        <dbReference type="EMBL" id="EPX86912.1"/>
    </source>
</evidence>
<sequence>MKTLILMRHAKSDWSAGQPDHARPLNPRGRESAAALGHWLRAEGHLPGQMLCSTAARTRETLDRLQLDAPARYEDRLYHAGPETMMSCLREAEGDTVLMVGHNPGICDFAHEIVARAPQHPRFRDYPTGATLVADFDIADWAQTEWRAAEPRAFVIPRELTEG</sequence>
<organism evidence="1 2">
    <name type="scientific">Salipiger mucosus DSM 16094</name>
    <dbReference type="NCBI Taxonomy" id="1123237"/>
    <lineage>
        <taxon>Bacteria</taxon>
        <taxon>Pseudomonadati</taxon>
        <taxon>Pseudomonadota</taxon>
        <taxon>Alphaproteobacteria</taxon>
        <taxon>Rhodobacterales</taxon>
        <taxon>Roseobacteraceae</taxon>
        <taxon>Salipiger</taxon>
    </lineage>
</organism>
<dbReference type="HOGENOM" id="CLU_084603_2_1_5"/>
<comment type="caution">
    <text evidence="1">The sequence shown here is derived from an EMBL/GenBank/DDBJ whole genome shotgun (WGS) entry which is preliminary data.</text>
</comment>
<gene>
    <name evidence="1" type="ORF">Salmuc_01563</name>
</gene>
<dbReference type="PANTHER" id="PTHR47623">
    <property type="entry name" value="OS09G0287300 PROTEIN"/>
    <property type="match status" value="1"/>
</dbReference>
<dbReference type="Pfam" id="PF00300">
    <property type="entry name" value="His_Phos_1"/>
    <property type="match status" value="1"/>
</dbReference>
<protein>
    <submittedName>
        <fullName evidence="1">Phosphoglycerate mutase family protein</fullName>
    </submittedName>
</protein>
<dbReference type="InterPro" id="IPR013078">
    <property type="entry name" value="His_Pase_superF_clade-1"/>
</dbReference>
<dbReference type="Proteomes" id="UP000015347">
    <property type="component" value="Unassembled WGS sequence"/>
</dbReference>
<reference evidence="2" key="1">
    <citation type="journal article" date="2014" name="Stand. Genomic Sci.">
        <title>Genome sequence of the exopolysaccharide-producing Salipiger mucosus type strain (DSM 16094(T)), a moderately halophilic member of the Roseobacter clade.</title>
        <authorList>
            <person name="Riedel T."/>
            <person name="Spring S."/>
            <person name="Fiebig A."/>
            <person name="Petersen J."/>
            <person name="Kyrpides N.C."/>
            <person name="Goker M."/>
            <person name="Klenk H.P."/>
        </authorList>
    </citation>
    <scope>NUCLEOTIDE SEQUENCE [LARGE SCALE GENOMIC DNA]</scope>
    <source>
        <strain evidence="2">DSM 16094</strain>
    </source>
</reference>
<dbReference type="Gene3D" id="3.40.50.1240">
    <property type="entry name" value="Phosphoglycerate mutase-like"/>
    <property type="match status" value="1"/>
</dbReference>
<evidence type="ECO:0000313" key="2">
    <source>
        <dbReference type="Proteomes" id="UP000015347"/>
    </source>
</evidence>
<dbReference type="CDD" id="cd07067">
    <property type="entry name" value="HP_PGM_like"/>
    <property type="match status" value="1"/>
</dbReference>
<dbReference type="STRING" id="1123237.Salmuc_01563"/>
<dbReference type="PANTHER" id="PTHR47623:SF1">
    <property type="entry name" value="OS09G0287300 PROTEIN"/>
    <property type="match status" value="1"/>
</dbReference>
<dbReference type="RefSeq" id="WP_020042461.1">
    <property type="nucleotide sequence ID" value="NZ_KE557273.1"/>
</dbReference>
<dbReference type="EMBL" id="APVH01000003">
    <property type="protein sequence ID" value="EPX86912.1"/>
    <property type="molecule type" value="Genomic_DNA"/>
</dbReference>
<name>S9R4Q4_9RHOB</name>
<proteinExistence type="predicted"/>
<dbReference type="InterPro" id="IPR029033">
    <property type="entry name" value="His_PPase_superfam"/>
</dbReference>
<dbReference type="SUPFAM" id="SSF53254">
    <property type="entry name" value="Phosphoglycerate mutase-like"/>
    <property type="match status" value="1"/>
</dbReference>